<evidence type="ECO:0000256" key="3">
    <source>
        <dbReference type="ARBA" id="ARBA00022801"/>
    </source>
</evidence>
<dbReference type="InterPro" id="IPR036582">
    <property type="entry name" value="Mao_N_sf"/>
</dbReference>
<comment type="catalytic activity">
    <reaction evidence="1">
        <text>Hydrolyzes the link between N-acetylmuramoyl residues and L-amino acid residues in certain cell-wall glycopeptides.</text>
        <dbReference type="EC" id="3.5.1.28"/>
    </reaction>
</comment>
<dbReference type="AlphaFoldDB" id="A0A074MC31"/>
<dbReference type="GO" id="GO:0009254">
    <property type="term" value="P:peptidoglycan turnover"/>
    <property type="evidence" value="ECO:0007669"/>
    <property type="project" value="TreeGrafter"/>
</dbReference>
<dbReference type="PANTHER" id="PTHR30417">
    <property type="entry name" value="N-ACETYLMURAMOYL-L-ALANINE AMIDASE AMID"/>
    <property type="match status" value="1"/>
</dbReference>
<dbReference type="GO" id="GO:0071555">
    <property type="term" value="P:cell wall organization"/>
    <property type="evidence" value="ECO:0007669"/>
    <property type="project" value="UniProtKB-KW"/>
</dbReference>
<dbReference type="InterPro" id="IPR036505">
    <property type="entry name" value="Amidase/PGRP_sf"/>
</dbReference>
<evidence type="ECO:0000256" key="4">
    <source>
        <dbReference type="ARBA" id="ARBA00023316"/>
    </source>
</evidence>
<sequence length="329" mass="36848">MSADAYASAPIQVLIDGQVQQYDRPPLMYMNRTLVPMRGIFETLGAKVLWDGATDTVTAIRGTSTVSLKLNSTTAYRNGQPYTLDAEPRLVDDRTMVPIRFVAESLGVDVAWDEEKQQVLINTKQQGSDPDPTTPTSPTTPTPQPATPPGTLIPFPYPINSSVITNPANRSFVKRQETRYVVIHETVSQTTARGQLNYFNTQNAYANAHVFIDWNEVLLTLPPDEVAWSVGKPGNSFTFNIELCHVKTAADFAKEWEIATSYAAKWCLDSNRDPMTTIVSHHDISTRIGGTDHTDPDEYFKEYHKTMDDFRQDVASKINTMKAQGKRWQ</sequence>
<accession>A0A074MC31</accession>
<proteinExistence type="predicted"/>
<gene>
    <name evidence="7" type="ORF">EL26_09535</name>
</gene>
<evidence type="ECO:0000259" key="6">
    <source>
        <dbReference type="SMART" id="SM00644"/>
    </source>
</evidence>
<dbReference type="eggNOG" id="COG0614">
    <property type="taxonomic scope" value="Bacteria"/>
</dbReference>
<dbReference type="Proteomes" id="UP000027931">
    <property type="component" value="Unassembled WGS sequence"/>
</dbReference>
<dbReference type="Pfam" id="PF07833">
    <property type="entry name" value="Cu_amine_oxidN1"/>
    <property type="match status" value="1"/>
</dbReference>
<dbReference type="EMBL" id="JMIR01000011">
    <property type="protein sequence ID" value="KEO83452.1"/>
    <property type="molecule type" value="Genomic_DNA"/>
</dbReference>
<organism evidence="7 8">
    <name type="scientific">Tumebacillus flagellatus</name>
    <dbReference type="NCBI Taxonomy" id="1157490"/>
    <lineage>
        <taxon>Bacteria</taxon>
        <taxon>Bacillati</taxon>
        <taxon>Bacillota</taxon>
        <taxon>Bacilli</taxon>
        <taxon>Bacillales</taxon>
        <taxon>Alicyclobacillaceae</taxon>
        <taxon>Tumebacillus</taxon>
    </lineage>
</organism>
<dbReference type="GO" id="GO:0009253">
    <property type="term" value="P:peptidoglycan catabolic process"/>
    <property type="evidence" value="ECO:0007669"/>
    <property type="project" value="InterPro"/>
</dbReference>
<dbReference type="InterPro" id="IPR051206">
    <property type="entry name" value="NAMLAA_amidase_2"/>
</dbReference>
<dbReference type="CDD" id="cd06583">
    <property type="entry name" value="PGRP"/>
    <property type="match status" value="1"/>
</dbReference>
<evidence type="ECO:0000313" key="8">
    <source>
        <dbReference type="Proteomes" id="UP000027931"/>
    </source>
</evidence>
<dbReference type="PANTHER" id="PTHR30417:SF1">
    <property type="entry name" value="N-ACETYLMURAMOYL-L-ALANINE AMIDASE AMID"/>
    <property type="match status" value="1"/>
</dbReference>
<dbReference type="Pfam" id="PF01510">
    <property type="entry name" value="Amidase_2"/>
    <property type="match status" value="1"/>
</dbReference>
<evidence type="ECO:0000256" key="5">
    <source>
        <dbReference type="SAM" id="MobiDB-lite"/>
    </source>
</evidence>
<name>A0A074MC31_9BACL</name>
<dbReference type="eggNOG" id="COG5632">
    <property type="taxonomic scope" value="Bacteria"/>
</dbReference>
<evidence type="ECO:0000256" key="1">
    <source>
        <dbReference type="ARBA" id="ARBA00001561"/>
    </source>
</evidence>
<keyword evidence="8" id="KW-1185">Reference proteome</keyword>
<dbReference type="EC" id="3.5.1.28" evidence="2"/>
<feature type="compositionally biased region" description="Pro residues" evidence="5">
    <location>
        <begin position="132"/>
        <end position="148"/>
    </location>
</feature>
<evidence type="ECO:0000313" key="7">
    <source>
        <dbReference type="EMBL" id="KEO83452.1"/>
    </source>
</evidence>
<keyword evidence="3" id="KW-0378">Hydrolase</keyword>
<comment type="caution">
    <text evidence="7">The sequence shown here is derived from an EMBL/GenBank/DDBJ whole genome shotgun (WGS) entry which is preliminary data.</text>
</comment>
<feature type="domain" description="N-acetylmuramoyl-L-alanine amidase" evidence="6">
    <location>
        <begin position="167"/>
        <end position="297"/>
    </location>
</feature>
<reference evidence="7 8" key="1">
    <citation type="journal article" date="2013" name="Int. J. Syst. Evol. Microbiol.">
        <title>Tumebacillus flagellatus sp. nov., an alpha-amylase/pullulanase-producing bacterium isolated from cassava wastewater.</title>
        <authorList>
            <person name="Wang Q."/>
            <person name="Xie N."/>
            <person name="Qin Y."/>
            <person name="Shen N."/>
            <person name="Zhu J."/>
            <person name="Mi H."/>
            <person name="Huang R."/>
        </authorList>
    </citation>
    <scope>NUCLEOTIDE SEQUENCE [LARGE SCALE GENOMIC DNA]</scope>
    <source>
        <strain evidence="7 8">GST4</strain>
    </source>
</reference>
<dbReference type="InterPro" id="IPR012854">
    <property type="entry name" value="Cu_amine_oxidase-like_N"/>
</dbReference>
<protein>
    <recommendedName>
        <fullName evidence="2">N-acetylmuramoyl-L-alanine amidase</fullName>
        <ecNumber evidence="2">3.5.1.28</ecNumber>
    </recommendedName>
</protein>
<feature type="region of interest" description="Disordered" evidence="5">
    <location>
        <begin position="121"/>
        <end position="152"/>
    </location>
</feature>
<dbReference type="GO" id="GO:0008745">
    <property type="term" value="F:N-acetylmuramoyl-L-alanine amidase activity"/>
    <property type="evidence" value="ECO:0007669"/>
    <property type="project" value="UniProtKB-EC"/>
</dbReference>
<dbReference type="InterPro" id="IPR002502">
    <property type="entry name" value="Amidase_domain"/>
</dbReference>
<dbReference type="SMART" id="SM00644">
    <property type="entry name" value="Ami_2"/>
    <property type="match status" value="1"/>
</dbReference>
<dbReference type="STRING" id="1157490.EL26_09535"/>
<evidence type="ECO:0000256" key="2">
    <source>
        <dbReference type="ARBA" id="ARBA00011901"/>
    </source>
</evidence>
<dbReference type="SUPFAM" id="SSF55383">
    <property type="entry name" value="Copper amine oxidase, domain N"/>
    <property type="match status" value="1"/>
</dbReference>
<dbReference type="Gene3D" id="3.40.80.10">
    <property type="entry name" value="Peptidoglycan recognition protein-like"/>
    <property type="match status" value="1"/>
</dbReference>
<dbReference type="SUPFAM" id="SSF55846">
    <property type="entry name" value="N-acetylmuramoyl-L-alanine amidase-like"/>
    <property type="match status" value="1"/>
</dbReference>
<dbReference type="Gene3D" id="3.30.457.10">
    <property type="entry name" value="Copper amine oxidase-like, N-terminal domain"/>
    <property type="match status" value="1"/>
</dbReference>
<keyword evidence="4" id="KW-0961">Cell wall biogenesis/degradation</keyword>